<evidence type="ECO:0000256" key="2">
    <source>
        <dbReference type="SAM" id="Phobius"/>
    </source>
</evidence>
<dbReference type="GO" id="GO:0055080">
    <property type="term" value="P:monoatomic cation homeostasis"/>
    <property type="evidence" value="ECO:0007669"/>
    <property type="project" value="TreeGrafter"/>
</dbReference>
<feature type="non-terminal residue" evidence="4">
    <location>
        <position position="457"/>
    </location>
</feature>
<feature type="domain" description="Cation channel complex component UNC80 N-terminal" evidence="3">
    <location>
        <begin position="62"/>
        <end position="247"/>
    </location>
</feature>
<feature type="transmembrane region" description="Helical" evidence="2">
    <location>
        <begin position="188"/>
        <end position="209"/>
    </location>
</feature>
<feature type="region of interest" description="Disordered" evidence="1">
    <location>
        <begin position="287"/>
        <end position="309"/>
    </location>
</feature>
<dbReference type="PANTHER" id="PTHR31781:SF1">
    <property type="entry name" value="PROTEIN UNC-80 HOMOLOG"/>
    <property type="match status" value="1"/>
</dbReference>
<feature type="compositionally biased region" description="Low complexity" evidence="1">
    <location>
        <begin position="364"/>
        <end position="382"/>
    </location>
</feature>
<name>A0A8J5JHG0_HOMAM</name>
<dbReference type="GO" id="GO:0005261">
    <property type="term" value="F:monoatomic cation channel activity"/>
    <property type="evidence" value="ECO:0007669"/>
    <property type="project" value="TreeGrafter"/>
</dbReference>
<keyword evidence="2" id="KW-0472">Membrane</keyword>
<comment type="caution">
    <text evidence="4">The sequence shown here is derived from an EMBL/GenBank/DDBJ whole genome shotgun (WGS) entry which is preliminary data.</text>
</comment>
<dbReference type="Proteomes" id="UP000747542">
    <property type="component" value="Unassembled WGS sequence"/>
</dbReference>
<dbReference type="Pfam" id="PF15778">
    <property type="entry name" value="UNC80_N"/>
    <property type="match status" value="1"/>
</dbReference>
<gene>
    <name evidence="4" type="primary">Unc80-L2</name>
    <name evidence="4" type="ORF">Hamer_G017582</name>
</gene>
<feature type="compositionally biased region" description="Basic residues" evidence="1">
    <location>
        <begin position="15"/>
        <end position="32"/>
    </location>
</feature>
<feature type="region of interest" description="Disordered" evidence="1">
    <location>
        <begin position="325"/>
        <end position="457"/>
    </location>
</feature>
<evidence type="ECO:0000256" key="1">
    <source>
        <dbReference type="SAM" id="MobiDB-lite"/>
    </source>
</evidence>
<protein>
    <submittedName>
        <fullName evidence="4">Unc-80-like 2</fullName>
    </submittedName>
</protein>
<dbReference type="GO" id="GO:0030424">
    <property type="term" value="C:axon"/>
    <property type="evidence" value="ECO:0007669"/>
    <property type="project" value="TreeGrafter"/>
</dbReference>
<feature type="compositionally biased region" description="Polar residues" evidence="1">
    <location>
        <begin position="447"/>
        <end position="457"/>
    </location>
</feature>
<feature type="region of interest" description="Disordered" evidence="1">
    <location>
        <begin position="1"/>
        <end position="46"/>
    </location>
</feature>
<dbReference type="PANTHER" id="PTHR31781">
    <property type="entry name" value="UNC80"/>
    <property type="match status" value="1"/>
</dbReference>
<dbReference type="GO" id="GO:0034703">
    <property type="term" value="C:cation channel complex"/>
    <property type="evidence" value="ECO:0007669"/>
    <property type="project" value="TreeGrafter"/>
</dbReference>
<keyword evidence="2" id="KW-0812">Transmembrane</keyword>
<accession>A0A8J5JHG0</accession>
<feature type="non-terminal residue" evidence="4">
    <location>
        <position position="1"/>
    </location>
</feature>
<dbReference type="InterPro" id="IPR031542">
    <property type="entry name" value="UNC80_N"/>
</dbReference>
<reference evidence="4" key="1">
    <citation type="journal article" date="2021" name="Sci. Adv.">
        <title>The American lobster genome reveals insights on longevity, neural, and immune adaptations.</title>
        <authorList>
            <person name="Polinski J.M."/>
            <person name="Zimin A.V."/>
            <person name="Clark K.F."/>
            <person name="Kohn A.B."/>
            <person name="Sadowski N."/>
            <person name="Timp W."/>
            <person name="Ptitsyn A."/>
            <person name="Khanna P."/>
            <person name="Romanova D.Y."/>
            <person name="Williams P."/>
            <person name="Greenwood S.J."/>
            <person name="Moroz L.L."/>
            <person name="Walt D.R."/>
            <person name="Bodnar A.G."/>
        </authorList>
    </citation>
    <scope>NUCLEOTIDE SEQUENCE</scope>
    <source>
        <strain evidence="4">GMGI-L3</strain>
    </source>
</reference>
<sequence length="457" mass="51570">KVNAPAEPQTTTTKTTRKVRKKNKRRKKRRRRGGSEEEKGRRGIKMGKRKTIDEDWEREELAVPLPIQTFLWRQSSPFIRPKLGKLHEATCMSLEKVLVQNILFGLSPSLTDAIKSIPRWRFIQAAVPHVMHCAASLLYNRRESTITNLGAAETKLLYTLHWIILDAAEECADADHEKGINKANTFPYLFSIATIQVFIYLFTPLLHTLKESDFQNFRLENGLKIWTALWEYRHPDVPAFTTPVRPRRQVLRAKKVRRSNTQFGDVFLGGGGISPDDDTLLFLLNGGKSRSITPPPSDPTSSSTLDSRIPDAAKLEEEVRLRLLSGNREATFPETIPEETSSTEEEHVAEHPSSFLRPPTVEISDTTTSPTQPPSVAASTPTESQTPRLNEINSSAKTRTSHRDIGEETGYTIPPRRRSNSLPIPKIHVSLHCDQAEERKPKEGPEQSDQSSSDYIS</sequence>
<feature type="compositionally biased region" description="Basic and acidic residues" evidence="1">
    <location>
        <begin position="434"/>
        <end position="445"/>
    </location>
</feature>
<keyword evidence="5" id="KW-1185">Reference proteome</keyword>
<dbReference type="EMBL" id="JAHLQT010044465">
    <property type="protein sequence ID" value="KAG7154378.1"/>
    <property type="molecule type" value="Genomic_DNA"/>
</dbReference>
<keyword evidence="2" id="KW-1133">Transmembrane helix</keyword>
<proteinExistence type="predicted"/>
<organism evidence="4 5">
    <name type="scientific">Homarus americanus</name>
    <name type="common">American lobster</name>
    <dbReference type="NCBI Taxonomy" id="6706"/>
    <lineage>
        <taxon>Eukaryota</taxon>
        <taxon>Metazoa</taxon>
        <taxon>Ecdysozoa</taxon>
        <taxon>Arthropoda</taxon>
        <taxon>Crustacea</taxon>
        <taxon>Multicrustacea</taxon>
        <taxon>Malacostraca</taxon>
        <taxon>Eumalacostraca</taxon>
        <taxon>Eucarida</taxon>
        <taxon>Decapoda</taxon>
        <taxon>Pleocyemata</taxon>
        <taxon>Astacidea</taxon>
        <taxon>Nephropoidea</taxon>
        <taxon>Nephropidae</taxon>
        <taxon>Homarus</taxon>
    </lineage>
</organism>
<evidence type="ECO:0000313" key="4">
    <source>
        <dbReference type="EMBL" id="KAG7154378.1"/>
    </source>
</evidence>
<evidence type="ECO:0000313" key="5">
    <source>
        <dbReference type="Proteomes" id="UP000747542"/>
    </source>
</evidence>
<evidence type="ECO:0000259" key="3">
    <source>
        <dbReference type="Pfam" id="PF15778"/>
    </source>
</evidence>
<feature type="compositionally biased region" description="Polar residues" evidence="1">
    <location>
        <begin position="383"/>
        <end position="398"/>
    </location>
</feature>
<dbReference type="AlphaFoldDB" id="A0A8J5JHG0"/>